<dbReference type="AlphaFoldDB" id="A0AAP0AV95"/>
<evidence type="ECO:0000313" key="2">
    <source>
        <dbReference type="Proteomes" id="UP001418222"/>
    </source>
</evidence>
<organism evidence="1 2">
    <name type="scientific">Platanthera zijinensis</name>
    <dbReference type="NCBI Taxonomy" id="2320716"/>
    <lineage>
        <taxon>Eukaryota</taxon>
        <taxon>Viridiplantae</taxon>
        <taxon>Streptophyta</taxon>
        <taxon>Embryophyta</taxon>
        <taxon>Tracheophyta</taxon>
        <taxon>Spermatophyta</taxon>
        <taxon>Magnoliopsida</taxon>
        <taxon>Liliopsida</taxon>
        <taxon>Asparagales</taxon>
        <taxon>Orchidaceae</taxon>
        <taxon>Orchidoideae</taxon>
        <taxon>Orchideae</taxon>
        <taxon>Orchidinae</taxon>
        <taxon>Platanthera</taxon>
    </lineage>
</organism>
<gene>
    <name evidence="1" type="ORF">KSP39_PZI023368</name>
</gene>
<accession>A0AAP0AV95</accession>
<proteinExistence type="predicted"/>
<sequence>MGSERRATTSQVDGLQSNGWSLVFGEHGNHVIETCYLPVSIENGLLDEGGADTLQLQGQWVEADKSYYWYLRENSKLFGAEDGKKLELNFSLSNVKSKYKDASLPPNWKAFDTLIFNDRVKSEGDRPCLVTLDEMEENRCRVTLIAVLISRPSANRFLWEWTSLSPSELS</sequence>
<dbReference type="Proteomes" id="UP001418222">
    <property type="component" value="Unassembled WGS sequence"/>
</dbReference>
<comment type="caution">
    <text evidence="1">The sequence shown here is derived from an EMBL/GenBank/DDBJ whole genome shotgun (WGS) entry which is preliminary data.</text>
</comment>
<evidence type="ECO:0000313" key="1">
    <source>
        <dbReference type="EMBL" id="KAK8916308.1"/>
    </source>
</evidence>
<protein>
    <submittedName>
        <fullName evidence="1">Uncharacterized protein</fullName>
    </submittedName>
</protein>
<name>A0AAP0AV95_9ASPA</name>
<reference evidence="1 2" key="1">
    <citation type="journal article" date="2022" name="Nat. Plants">
        <title>Genomes of leafy and leafless Platanthera orchids illuminate the evolution of mycoheterotrophy.</title>
        <authorList>
            <person name="Li M.H."/>
            <person name="Liu K.W."/>
            <person name="Li Z."/>
            <person name="Lu H.C."/>
            <person name="Ye Q.L."/>
            <person name="Zhang D."/>
            <person name="Wang J.Y."/>
            <person name="Li Y.F."/>
            <person name="Zhong Z.M."/>
            <person name="Liu X."/>
            <person name="Yu X."/>
            <person name="Liu D.K."/>
            <person name="Tu X.D."/>
            <person name="Liu B."/>
            <person name="Hao Y."/>
            <person name="Liao X.Y."/>
            <person name="Jiang Y.T."/>
            <person name="Sun W.H."/>
            <person name="Chen J."/>
            <person name="Chen Y.Q."/>
            <person name="Ai Y."/>
            <person name="Zhai J.W."/>
            <person name="Wu S.S."/>
            <person name="Zhou Z."/>
            <person name="Hsiao Y.Y."/>
            <person name="Wu W.L."/>
            <person name="Chen Y.Y."/>
            <person name="Lin Y.F."/>
            <person name="Hsu J.L."/>
            <person name="Li C.Y."/>
            <person name="Wang Z.W."/>
            <person name="Zhao X."/>
            <person name="Zhong W.Y."/>
            <person name="Ma X.K."/>
            <person name="Ma L."/>
            <person name="Huang J."/>
            <person name="Chen G.Z."/>
            <person name="Huang M.Z."/>
            <person name="Huang L."/>
            <person name="Peng D.H."/>
            <person name="Luo Y.B."/>
            <person name="Zou S.Q."/>
            <person name="Chen S.P."/>
            <person name="Lan S."/>
            <person name="Tsai W.C."/>
            <person name="Van de Peer Y."/>
            <person name="Liu Z.J."/>
        </authorList>
    </citation>
    <scope>NUCLEOTIDE SEQUENCE [LARGE SCALE GENOMIC DNA]</scope>
    <source>
        <strain evidence="1">Lor287</strain>
    </source>
</reference>
<dbReference type="EMBL" id="JBBWWQ010000020">
    <property type="protein sequence ID" value="KAK8916308.1"/>
    <property type="molecule type" value="Genomic_DNA"/>
</dbReference>
<keyword evidence="2" id="KW-1185">Reference proteome</keyword>